<dbReference type="EMBL" id="JANPWB010000002">
    <property type="protein sequence ID" value="KAJ1211096.1"/>
    <property type="molecule type" value="Genomic_DNA"/>
</dbReference>
<comment type="caution">
    <text evidence="1">The sequence shown here is derived from an EMBL/GenBank/DDBJ whole genome shotgun (WGS) entry which is preliminary data.</text>
</comment>
<gene>
    <name evidence="1" type="ORF">NDU88_006457</name>
</gene>
<protein>
    <submittedName>
        <fullName evidence="1">Uncharacterized protein</fullName>
    </submittedName>
</protein>
<accession>A0AAV7WEQ8</accession>
<reference evidence="1" key="1">
    <citation type="journal article" date="2022" name="bioRxiv">
        <title>Sequencing and chromosome-scale assembly of the giantPleurodeles waltlgenome.</title>
        <authorList>
            <person name="Brown T."/>
            <person name="Elewa A."/>
            <person name="Iarovenko S."/>
            <person name="Subramanian E."/>
            <person name="Araus A.J."/>
            <person name="Petzold A."/>
            <person name="Susuki M."/>
            <person name="Suzuki K.-i.T."/>
            <person name="Hayashi T."/>
            <person name="Toyoda A."/>
            <person name="Oliveira C."/>
            <person name="Osipova E."/>
            <person name="Leigh N.D."/>
            <person name="Simon A."/>
            <person name="Yun M.H."/>
        </authorList>
    </citation>
    <scope>NUCLEOTIDE SEQUENCE</scope>
    <source>
        <strain evidence="1">20211129_DDA</strain>
        <tissue evidence="1">Liver</tissue>
    </source>
</reference>
<dbReference type="Proteomes" id="UP001066276">
    <property type="component" value="Chromosome 1_2"/>
</dbReference>
<sequence length="97" mass="10866">MNSLITTENSELGTNMDRILQEITAVGHQREGMDSTISTLAAETKSIRLDIAGFQSKVSDLEQRVIAVEDQLNTVPKRDQELLFLCSKLSDLEDRSR</sequence>
<name>A0AAV7WEQ8_PLEWA</name>
<organism evidence="1 2">
    <name type="scientific">Pleurodeles waltl</name>
    <name type="common">Iberian ribbed newt</name>
    <dbReference type="NCBI Taxonomy" id="8319"/>
    <lineage>
        <taxon>Eukaryota</taxon>
        <taxon>Metazoa</taxon>
        <taxon>Chordata</taxon>
        <taxon>Craniata</taxon>
        <taxon>Vertebrata</taxon>
        <taxon>Euteleostomi</taxon>
        <taxon>Amphibia</taxon>
        <taxon>Batrachia</taxon>
        <taxon>Caudata</taxon>
        <taxon>Salamandroidea</taxon>
        <taxon>Salamandridae</taxon>
        <taxon>Pleurodelinae</taxon>
        <taxon>Pleurodeles</taxon>
    </lineage>
</organism>
<evidence type="ECO:0000313" key="1">
    <source>
        <dbReference type="EMBL" id="KAJ1211096.1"/>
    </source>
</evidence>
<dbReference type="AlphaFoldDB" id="A0AAV7WEQ8"/>
<dbReference type="Gene3D" id="6.10.250.3110">
    <property type="match status" value="1"/>
</dbReference>
<keyword evidence="2" id="KW-1185">Reference proteome</keyword>
<proteinExistence type="predicted"/>
<evidence type="ECO:0000313" key="2">
    <source>
        <dbReference type="Proteomes" id="UP001066276"/>
    </source>
</evidence>